<dbReference type="EMBL" id="CP002987">
    <property type="protein sequence ID" value="AFA49445.1"/>
    <property type="molecule type" value="Genomic_DNA"/>
</dbReference>
<protein>
    <submittedName>
        <fullName evidence="2">Putative PHP domain-containing protein</fullName>
    </submittedName>
</protein>
<gene>
    <name evidence="2" type="ordered locus">Awo_c26920</name>
</gene>
<dbReference type="eggNOG" id="COG1387">
    <property type="taxonomic scope" value="Bacteria"/>
</dbReference>
<dbReference type="AlphaFoldDB" id="H6LFF8"/>
<dbReference type="HOGENOM" id="CLU_061999_1_0_9"/>
<dbReference type="GO" id="GO:0005829">
    <property type="term" value="C:cytosol"/>
    <property type="evidence" value="ECO:0007669"/>
    <property type="project" value="TreeGrafter"/>
</dbReference>
<dbReference type="SMART" id="SM00481">
    <property type="entry name" value="POLIIIAc"/>
    <property type="match status" value="1"/>
</dbReference>
<feature type="domain" description="Polymerase/histidinol phosphatase N-terminal" evidence="1">
    <location>
        <begin position="15"/>
        <end position="93"/>
    </location>
</feature>
<dbReference type="InterPro" id="IPR050243">
    <property type="entry name" value="PHP_phosphatase"/>
</dbReference>
<dbReference type="STRING" id="931626.Awo_c26920"/>
<reference evidence="2 3" key="2">
    <citation type="journal article" date="2012" name="PLoS ONE">
        <title>An ancient pathway combining carbon dioxide fixation with the generation and utilization of a sodium ion gradient for ATP synthesis.</title>
        <authorList>
            <person name="Poehlein A."/>
            <person name="Schmidt S."/>
            <person name="Kaster A.K."/>
            <person name="Goenrich M."/>
            <person name="Vollmers J."/>
            <person name="Thurmer A."/>
            <person name="Bertsch J."/>
            <person name="Schuchmann K."/>
            <person name="Voigt B."/>
            <person name="Hecker M."/>
            <person name="Daniel R."/>
            <person name="Thauer R.K."/>
            <person name="Gottschalk G."/>
            <person name="Muller V."/>
        </authorList>
    </citation>
    <scope>NUCLEOTIDE SEQUENCE [LARGE SCALE GENOMIC DNA]</scope>
    <source>
        <strain evidence="3">ATCC 29683 / DSM 1030 / JCM 2381 / KCTC 1655 / WB1</strain>
    </source>
</reference>
<accession>H6LFF8</accession>
<evidence type="ECO:0000259" key="1">
    <source>
        <dbReference type="SMART" id="SM00481"/>
    </source>
</evidence>
<dbReference type="Gene3D" id="3.20.20.140">
    <property type="entry name" value="Metal-dependent hydrolases"/>
    <property type="match status" value="1"/>
</dbReference>
<dbReference type="GO" id="GO:0008270">
    <property type="term" value="F:zinc ion binding"/>
    <property type="evidence" value="ECO:0007669"/>
    <property type="project" value="TreeGrafter"/>
</dbReference>
<dbReference type="Proteomes" id="UP000007177">
    <property type="component" value="Chromosome"/>
</dbReference>
<reference evidence="3" key="1">
    <citation type="submission" date="2011-07" db="EMBL/GenBank/DDBJ databases">
        <title>Complete genome sequence of Acetobacterium woodii.</title>
        <authorList>
            <person name="Poehlein A."/>
            <person name="Schmidt S."/>
            <person name="Kaster A.-K."/>
            <person name="Goenrich M."/>
            <person name="Vollmers J."/>
            <person name="Thuermer A."/>
            <person name="Gottschalk G."/>
            <person name="Thauer R.K."/>
            <person name="Daniel R."/>
            <person name="Mueller V."/>
        </authorList>
    </citation>
    <scope>NUCLEOTIDE SEQUENCE [LARGE SCALE GENOMIC DNA]</scope>
    <source>
        <strain evidence="3">ATCC 29683 / DSM 1030 / JCM 2381 / KCTC 1655 / WB1</strain>
    </source>
</reference>
<dbReference type="Pfam" id="PF02811">
    <property type="entry name" value="PHP"/>
    <property type="match status" value="1"/>
</dbReference>
<evidence type="ECO:0000313" key="3">
    <source>
        <dbReference type="Proteomes" id="UP000007177"/>
    </source>
</evidence>
<sequence length="253" mass="28977">MRRKTQKRKIMKIKHDMHTHTTYSHGKNTIAEMVEQARQIGLTAITISDHGRSHPVFGVKKENFAKMRAEIDVLNKKYDDIDIYLSVESNIIGANGNIDIGEEEKKYCDWISAGYHYGYIPASIKDIFVFSLPNYAARVLPFLKKYVVRMNTRTYIKMMKRYNIKLITHPGDKIPIDVDAVAKVAAENDVILEINPRHDHLNAEEIKIAMKYPVNFAINSDAHTRQALGDMRDTPQIIKDAGIPISRIVNIEE</sequence>
<dbReference type="KEGG" id="awo:Awo_c26920"/>
<name>H6LFF8_ACEWD</name>
<dbReference type="InterPro" id="IPR004013">
    <property type="entry name" value="PHP_dom"/>
</dbReference>
<organism evidence="2 3">
    <name type="scientific">Acetobacterium woodii (strain ATCC 29683 / DSM 1030 / JCM 2381 / KCTC 1655 / WB1)</name>
    <dbReference type="NCBI Taxonomy" id="931626"/>
    <lineage>
        <taxon>Bacteria</taxon>
        <taxon>Bacillati</taxon>
        <taxon>Bacillota</taxon>
        <taxon>Clostridia</taxon>
        <taxon>Eubacteriales</taxon>
        <taxon>Eubacteriaceae</taxon>
        <taxon>Acetobacterium</taxon>
    </lineage>
</organism>
<dbReference type="GO" id="GO:0042578">
    <property type="term" value="F:phosphoric ester hydrolase activity"/>
    <property type="evidence" value="ECO:0007669"/>
    <property type="project" value="TreeGrafter"/>
</dbReference>
<dbReference type="SUPFAM" id="SSF89550">
    <property type="entry name" value="PHP domain-like"/>
    <property type="match status" value="1"/>
</dbReference>
<evidence type="ECO:0000313" key="2">
    <source>
        <dbReference type="EMBL" id="AFA49445.1"/>
    </source>
</evidence>
<dbReference type="InterPro" id="IPR016195">
    <property type="entry name" value="Pol/histidinol_Pase-like"/>
</dbReference>
<proteinExistence type="predicted"/>
<keyword evidence="3" id="KW-1185">Reference proteome</keyword>
<dbReference type="InterPro" id="IPR003141">
    <property type="entry name" value="Pol/His_phosphatase_N"/>
</dbReference>
<dbReference type="PANTHER" id="PTHR36928">
    <property type="entry name" value="PHOSPHATASE YCDX-RELATED"/>
    <property type="match status" value="1"/>
</dbReference>
<dbReference type="PANTHER" id="PTHR36928:SF1">
    <property type="entry name" value="PHOSPHATASE YCDX-RELATED"/>
    <property type="match status" value="1"/>
</dbReference>